<dbReference type="AGR" id="Xenbase:XB-GENE-17339144"/>
<dbReference type="OrthoDB" id="2019763at2759"/>
<evidence type="ECO:0000256" key="1">
    <source>
        <dbReference type="ARBA" id="ARBA00004245"/>
    </source>
</evidence>
<evidence type="ECO:0000259" key="12">
    <source>
        <dbReference type="PROSITE" id="PS51511"/>
    </source>
</evidence>
<evidence type="ECO:0000256" key="10">
    <source>
        <dbReference type="SAM" id="Coils"/>
    </source>
</evidence>
<dbReference type="Xenbase" id="XB-GENE-17339144">
    <property type="gene designation" value="erc1.S"/>
</dbReference>
<accession>A0A8J0UNP0</accession>
<evidence type="ECO:0000256" key="7">
    <source>
        <dbReference type="ARBA" id="ARBA00023212"/>
    </source>
</evidence>
<reference evidence="14" key="2">
    <citation type="submission" date="2025-08" db="UniProtKB">
        <authorList>
            <consortium name="RefSeq"/>
        </authorList>
    </citation>
    <scope>IDENTIFICATION</scope>
    <source>
        <strain evidence="14">J_2021</strain>
        <tissue evidence="14">Erythrocytes</tissue>
    </source>
</reference>
<feature type="coiled-coil region" evidence="10">
    <location>
        <begin position="336"/>
        <end position="411"/>
    </location>
</feature>
<evidence type="ECO:0000313" key="13">
    <source>
        <dbReference type="Proteomes" id="UP000186698"/>
    </source>
</evidence>
<dbReference type="InterPro" id="IPR019018">
    <property type="entry name" value="Rab-bd_FIP-RBD"/>
</dbReference>
<evidence type="ECO:0000256" key="5">
    <source>
        <dbReference type="ARBA" id="ARBA00023018"/>
    </source>
</evidence>
<dbReference type="InterPro" id="IPR019323">
    <property type="entry name" value="ELKS/CAST"/>
</dbReference>
<dbReference type="InterPro" id="IPR037245">
    <property type="entry name" value="FIP-RBD_C_sf"/>
</dbReference>
<dbReference type="CTD" id="108712575"/>
<dbReference type="PANTHER" id="PTHR18861:SF1">
    <property type="entry name" value="ELKS_RAB6-INTERACTING_CAST FAMILY MEMBER 1"/>
    <property type="match status" value="1"/>
</dbReference>
<dbReference type="GO" id="GO:0007274">
    <property type="term" value="P:neuromuscular synaptic transmission"/>
    <property type="evidence" value="ECO:0007669"/>
    <property type="project" value="TreeGrafter"/>
</dbReference>
<feature type="compositionally biased region" description="Basic and acidic residues" evidence="11">
    <location>
        <begin position="740"/>
        <end position="788"/>
    </location>
</feature>
<dbReference type="GO" id="GO:0030424">
    <property type="term" value="C:axon"/>
    <property type="evidence" value="ECO:0007669"/>
    <property type="project" value="UniProtKB-SubCell"/>
</dbReference>
<dbReference type="SUPFAM" id="SSF57997">
    <property type="entry name" value="Tropomyosin"/>
    <property type="match status" value="1"/>
</dbReference>
<dbReference type="GeneID" id="108712575"/>
<keyword evidence="2" id="KW-0813">Transport</keyword>
<protein>
    <submittedName>
        <fullName evidence="14">ELKS/Rab6-interacting/CAST family member 1 isoform X7</fullName>
    </submittedName>
</protein>
<feature type="compositionally biased region" description="Gly residues" evidence="11">
    <location>
        <begin position="40"/>
        <end position="51"/>
    </location>
</feature>
<dbReference type="Pfam" id="PF10174">
    <property type="entry name" value="Cast"/>
    <property type="match status" value="1"/>
</dbReference>
<evidence type="ECO:0000256" key="6">
    <source>
        <dbReference type="ARBA" id="ARBA00023054"/>
    </source>
</evidence>
<dbReference type="GO" id="GO:0048167">
    <property type="term" value="P:regulation of synaptic plasticity"/>
    <property type="evidence" value="ECO:0007669"/>
    <property type="project" value="TreeGrafter"/>
</dbReference>
<sequence length="1086" mass="124981">MYGSSRSVGKVESTSQSPGRSPRLPRSPRLGHRRTNSTGGSSGGTPGGGSGKTLSMENIQSLNAAYATASPMYLSDHENIGSDTPKSTMTLGRSGGRLPYGVRMTAMGSSPNITTSGVASDTIAFGDHHLTPVSMASTVPHSLRQAQNNTIMDLQAQLKEVLRENDLLRKDVEVKESKLSSSMNSIKTFWSPELKKERALRKDEVSKINVWKEQYRVVQEESQHLHMSIQAMQDELRIQRDLNQLFQQDNLGRLKEPFTGELTEDNFRLLHVEHDRQAKELFLLHKTLEEMELRIDTQKQTLNARDESIKKLLEMLQSKGIPNKVMEEDHERTRRLAEAEMHVHHLDSLLEQKEKENNILREELHRRFENAPDSAKTKALQTVIEMKDSKITSMERGLRDMEEEIHMLKSNGALSTEEREEEMKQMEVYRSHSKFMKNKIGQVKQELSRKDTELLALQTKLETLTNQFSDSKQHVEVLKESLTAKEQRAAILQTEVDALRLRLEEKETMLNKKTKQIQEMSEEKGTLSGEIHDLKDMLDVKERKVNVLQKKIENLQEQLRDKEKQLGSLKDRVKSLQADTTNTDTALTTLEEALAEKERIIERLKDQRDRDEREKQEELESSKKELKDLREKVSVLQGDLSEKESSLLDLKEHASTLASSGLKKDSRLKTLEIALEQRKEECLKLESQLRKAHEAAQEAKSSPEMNELEREVTRYREEAGKSQAEVDRLLDILKEMENEKNEKDTKIAELERQNKDQNKKVATLKHKEQVEKKKNAQLLDEARRREDNLTDSSQQLQDVMLQKDDRIEELEEALRESVQITAEREMVLAQEESARNNYQKQVEELMSAMEKVKHELESMKAKLSSTQHSLAEKEIHLTNLRAERRKHLEEVLEMKQEALLAAISEKDANIALLELSSSKKKKTQDEVASLKREKDRLVQQLKQQTQNRMKLMADNYEGDHMKSCGHSNQINHKPSPDQMIQPLIELDQNRSKLKLYIGHLTALCQDRDPQILQELHPPAAYYLEDNQAAWEQRLQKMTTEELTQELEKCEHESAELQEFANAILQQIADHCPDILEQVVNALEESS</sequence>
<evidence type="ECO:0000256" key="9">
    <source>
        <dbReference type="ARBA" id="ARBA00034106"/>
    </source>
</evidence>
<proteinExistence type="predicted"/>
<dbReference type="Proteomes" id="UP000186698">
    <property type="component" value="Chromosome 3S"/>
</dbReference>
<dbReference type="PROSITE" id="PS51511">
    <property type="entry name" value="FIP_RBD"/>
    <property type="match status" value="1"/>
</dbReference>
<evidence type="ECO:0000313" key="15">
    <source>
        <dbReference type="Xenbase" id="XB-GENE-17339144"/>
    </source>
</evidence>
<evidence type="ECO:0000313" key="14">
    <source>
        <dbReference type="RefSeq" id="XP_018110326.1"/>
    </source>
</evidence>
<feature type="region of interest" description="Disordered" evidence="11">
    <location>
        <begin position="1"/>
        <end position="55"/>
    </location>
</feature>
<dbReference type="PANTHER" id="PTHR18861">
    <property type="entry name" value="ELKS/RAB6-INTERACTING/CAST PROTEIN"/>
    <property type="match status" value="1"/>
</dbReference>
<dbReference type="GO" id="GO:0098882">
    <property type="term" value="F:structural constituent of presynaptic active zone"/>
    <property type="evidence" value="ECO:0007669"/>
    <property type="project" value="TreeGrafter"/>
</dbReference>
<feature type="region of interest" description="Disordered" evidence="11">
    <location>
        <begin position="740"/>
        <end position="792"/>
    </location>
</feature>
<evidence type="ECO:0000256" key="8">
    <source>
        <dbReference type="ARBA" id="ARBA00023273"/>
    </source>
</evidence>
<name>A0A8J0UNP0_XENLA</name>
<feature type="coiled-coil region" evidence="10">
    <location>
        <begin position="144"/>
        <end position="178"/>
    </location>
</feature>
<gene>
    <name evidence="14 15" type="primary">erc1.S</name>
</gene>
<dbReference type="RefSeq" id="XP_018110326.1">
    <property type="nucleotide sequence ID" value="XM_018254837.2"/>
</dbReference>
<feature type="compositionally biased region" description="Low complexity" evidence="11">
    <location>
        <begin position="15"/>
        <end position="28"/>
    </location>
</feature>
<keyword evidence="4" id="KW-0597">Phosphoprotein</keyword>
<keyword evidence="7" id="KW-0206">Cytoskeleton</keyword>
<evidence type="ECO:0000256" key="11">
    <source>
        <dbReference type="SAM" id="MobiDB-lite"/>
    </source>
</evidence>
<dbReference type="Pfam" id="PF09457">
    <property type="entry name" value="RBD-FIP"/>
    <property type="match status" value="1"/>
</dbReference>
<dbReference type="Gene3D" id="1.10.287.1490">
    <property type="match status" value="1"/>
</dbReference>
<dbReference type="SUPFAM" id="SSF144270">
    <property type="entry name" value="Eferin C-derminal domain-like"/>
    <property type="match status" value="1"/>
</dbReference>
<dbReference type="AlphaFoldDB" id="A0A8J0UNP0"/>
<dbReference type="Gene3D" id="1.20.5.2440">
    <property type="match status" value="1"/>
</dbReference>
<organism evidence="13 14">
    <name type="scientific">Xenopus laevis</name>
    <name type="common">African clawed frog</name>
    <dbReference type="NCBI Taxonomy" id="8355"/>
    <lineage>
        <taxon>Eukaryota</taxon>
        <taxon>Metazoa</taxon>
        <taxon>Chordata</taxon>
        <taxon>Craniata</taxon>
        <taxon>Vertebrata</taxon>
        <taxon>Euteleostomi</taxon>
        <taxon>Amphibia</taxon>
        <taxon>Batrachia</taxon>
        <taxon>Anura</taxon>
        <taxon>Pipoidea</taxon>
        <taxon>Pipidae</taxon>
        <taxon>Xenopodinae</taxon>
        <taxon>Xenopus</taxon>
        <taxon>Xenopus</taxon>
    </lineage>
</organism>
<reference evidence="13" key="1">
    <citation type="submission" date="2024-06" db="UniProtKB">
        <authorList>
            <consortium name="RefSeq"/>
        </authorList>
    </citation>
    <scope>NUCLEOTIDE SEQUENCE [LARGE SCALE GENOMIC DNA]</scope>
    <source>
        <strain evidence="13">J_2021</strain>
    </source>
</reference>
<keyword evidence="13" id="KW-1185">Reference proteome</keyword>
<evidence type="ECO:0000256" key="4">
    <source>
        <dbReference type="ARBA" id="ARBA00022553"/>
    </source>
</evidence>
<comment type="subcellular location">
    <subcellularLocation>
        <location evidence="1">Cytoplasm</location>
        <location evidence="1">Cytoskeleton</location>
    </subcellularLocation>
    <subcellularLocation>
        <location evidence="9">Presynapse</location>
    </subcellularLocation>
</comment>
<keyword evidence="8" id="KW-0966">Cell projection</keyword>
<keyword evidence="3" id="KW-0963">Cytoplasm</keyword>
<keyword evidence="5" id="KW-0770">Synapse</keyword>
<dbReference type="GO" id="GO:0048788">
    <property type="term" value="C:cytoskeleton of presynaptic active zone"/>
    <property type="evidence" value="ECO:0007669"/>
    <property type="project" value="TreeGrafter"/>
</dbReference>
<keyword evidence="6 10" id="KW-0175">Coiled coil</keyword>
<evidence type="ECO:0000256" key="2">
    <source>
        <dbReference type="ARBA" id="ARBA00022448"/>
    </source>
</evidence>
<evidence type="ECO:0000256" key="3">
    <source>
        <dbReference type="ARBA" id="ARBA00022490"/>
    </source>
</evidence>
<feature type="domain" description="FIP-RBD" evidence="12">
    <location>
        <begin position="1016"/>
        <end position="1078"/>
    </location>
</feature>